<comment type="caution">
    <text evidence="6">The sequence shown here is derived from an EMBL/GenBank/DDBJ whole genome shotgun (WGS) entry which is preliminary data.</text>
</comment>
<dbReference type="InterPro" id="IPR011990">
    <property type="entry name" value="TPR-like_helical_dom_sf"/>
</dbReference>
<dbReference type="PROSITE" id="PS50005">
    <property type="entry name" value="TPR"/>
    <property type="match status" value="4"/>
</dbReference>
<dbReference type="PANTHER" id="PTHR44943:SF8">
    <property type="entry name" value="TPR REPEAT-CONTAINING PROTEIN MJ0263"/>
    <property type="match status" value="1"/>
</dbReference>
<dbReference type="RefSeq" id="WP_205001936.1">
    <property type="nucleotide sequence ID" value="NZ_JAFBER010000001.1"/>
</dbReference>
<evidence type="ECO:0000313" key="6">
    <source>
        <dbReference type="EMBL" id="MBM7643971.1"/>
    </source>
</evidence>
<feature type="region of interest" description="Disordered" evidence="4">
    <location>
        <begin position="466"/>
        <end position="485"/>
    </location>
</feature>
<keyword evidence="5" id="KW-0472">Membrane</keyword>
<evidence type="ECO:0000256" key="4">
    <source>
        <dbReference type="SAM" id="MobiDB-lite"/>
    </source>
</evidence>
<dbReference type="Pfam" id="PF13424">
    <property type="entry name" value="TPR_12"/>
    <property type="match status" value="1"/>
</dbReference>
<keyword evidence="7" id="KW-1185">Reference proteome</keyword>
<evidence type="ECO:0000313" key="7">
    <source>
        <dbReference type="Proteomes" id="UP000808914"/>
    </source>
</evidence>
<dbReference type="InterPro" id="IPR019734">
    <property type="entry name" value="TPR_rpt"/>
</dbReference>
<sequence>MSFQPEVREAIILFGKKYIFTKHPAVVGLDMPYGQEGRQGTVYQLEAARGSANRYIALKVFRNRFKNKRQTEIANIIKKYAVKPGLSACRRAVIDESNHRQLIKKHEDLQYALTMPWIDGPTWSDILLDEQALSKEDCLYIACYFAFVLKQMEESQLAHCDLSSSNVMIPFLSQERTSQSFSDVELIDIEELYAPELQKPRALPGGSPGYAAKYVKEGVWNRQADRFSGAVLLGEMLTWHLEDIRKLKAEDMNVFHPDELQEKTERYRAVSKALKQTLGKGAEKLFKQAWNSSKLEECPSFSEWWAQFPKEIREKVAQQENALLEKKEKHHDQSSIKIESLLKIASAFEGIGNKEAAQKEYKHIIDSYPESKNVVEEIELMLKSAASALESEEPELKDYLEAASYFEKIGELKTAVLFYERAKQLPFLDFATKEELDIIQDNLQEKIREENKRESTEATLEKILKEQREQEQSRSDFKPLPRQPINEGPGFFEKCKTFAVKRRYMLLAAFIIILGFIVLAWGIHHSKEKKREALIAQGTAAFNDQKYDQAAHYIKKAIDQKPTQSLYTKLATIYISQGKYDEAIQYLNDLFLNDKLSKKNQEAYYLIGRSYFLMKDYKNAIKYYEKARKAKKSIYQQDVIRDLVISYANNHEYNKANERVVQLKGDSQTSKAFVENLKGELYELQGKDEEAINQYKLAVDLEGGSERYVENLVDMYLKVNKTDAVDDKTKVATYQQAISLMNDLLKNDFSNVDYLNRLGQLYYDFGSYYEDKKNPKSKNLYEQSLQSYKQIVDLGIKNQNVLLNMSILYEKLNQKGKADKNYQKVIRTYPDFGHAYFTYGLFKIEQHKYKDAAKLFEKVIDLNQNSSEVSIAKNRIKEMKDKKLLK</sequence>
<dbReference type="PANTHER" id="PTHR44943">
    <property type="entry name" value="CELLULOSE SYNTHASE OPERON PROTEIN C"/>
    <property type="match status" value="1"/>
</dbReference>
<dbReference type="Proteomes" id="UP000808914">
    <property type="component" value="Unassembled WGS sequence"/>
</dbReference>
<dbReference type="InterPro" id="IPR051685">
    <property type="entry name" value="Ycf3/AcsC/BcsC/TPR_MFPF"/>
</dbReference>
<evidence type="ECO:0000256" key="1">
    <source>
        <dbReference type="ARBA" id="ARBA00022737"/>
    </source>
</evidence>
<dbReference type="SUPFAM" id="SSF48452">
    <property type="entry name" value="TPR-like"/>
    <property type="match status" value="2"/>
</dbReference>
<dbReference type="InterPro" id="IPR011009">
    <property type="entry name" value="Kinase-like_dom_sf"/>
</dbReference>
<feature type="repeat" description="TPR" evidence="3">
    <location>
        <begin position="531"/>
        <end position="564"/>
    </location>
</feature>
<evidence type="ECO:0000256" key="2">
    <source>
        <dbReference type="ARBA" id="ARBA00022803"/>
    </source>
</evidence>
<keyword evidence="1" id="KW-0677">Repeat</keyword>
<evidence type="ECO:0000256" key="3">
    <source>
        <dbReference type="PROSITE-ProRule" id="PRU00339"/>
    </source>
</evidence>
<dbReference type="EMBL" id="JAFBER010000001">
    <property type="protein sequence ID" value="MBM7643971.1"/>
    <property type="molecule type" value="Genomic_DNA"/>
</dbReference>
<dbReference type="SUPFAM" id="SSF56112">
    <property type="entry name" value="Protein kinase-like (PK-like)"/>
    <property type="match status" value="1"/>
</dbReference>
<proteinExistence type="predicted"/>
<dbReference type="SMART" id="SM00028">
    <property type="entry name" value="TPR"/>
    <property type="match status" value="7"/>
</dbReference>
<dbReference type="Gene3D" id="1.10.510.10">
    <property type="entry name" value="Transferase(Phosphotransferase) domain 1"/>
    <property type="match status" value="1"/>
</dbReference>
<name>A0ABS2PVR3_9BACL</name>
<accession>A0ABS2PVR3</accession>
<dbReference type="Gene3D" id="1.25.40.10">
    <property type="entry name" value="Tetratricopeptide repeat domain"/>
    <property type="match status" value="3"/>
</dbReference>
<dbReference type="Pfam" id="PF13174">
    <property type="entry name" value="TPR_6"/>
    <property type="match status" value="2"/>
</dbReference>
<evidence type="ECO:0000256" key="5">
    <source>
        <dbReference type="SAM" id="Phobius"/>
    </source>
</evidence>
<feature type="compositionally biased region" description="Basic and acidic residues" evidence="4">
    <location>
        <begin position="466"/>
        <end position="479"/>
    </location>
</feature>
<feature type="repeat" description="TPR" evidence="3">
    <location>
        <begin position="601"/>
        <end position="634"/>
    </location>
</feature>
<feature type="repeat" description="TPR" evidence="3">
    <location>
        <begin position="799"/>
        <end position="832"/>
    </location>
</feature>
<keyword evidence="2 3" id="KW-0802">TPR repeat</keyword>
<feature type="repeat" description="TPR" evidence="3">
    <location>
        <begin position="833"/>
        <end position="866"/>
    </location>
</feature>
<organism evidence="6 7">
    <name type="scientific">Scopulibacillus daqui</name>
    <dbReference type="NCBI Taxonomy" id="1469162"/>
    <lineage>
        <taxon>Bacteria</taxon>
        <taxon>Bacillati</taxon>
        <taxon>Bacillota</taxon>
        <taxon>Bacilli</taxon>
        <taxon>Bacillales</taxon>
        <taxon>Sporolactobacillaceae</taxon>
        <taxon>Scopulibacillus</taxon>
    </lineage>
</organism>
<reference evidence="6 7" key="1">
    <citation type="submission" date="2021-01" db="EMBL/GenBank/DDBJ databases">
        <title>Genomic Encyclopedia of Type Strains, Phase IV (KMG-IV): sequencing the most valuable type-strain genomes for metagenomic binning, comparative biology and taxonomic classification.</title>
        <authorList>
            <person name="Goeker M."/>
        </authorList>
    </citation>
    <scope>NUCLEOTIDE SEQUENCE [LARGE SCALE GENOMIC DNA]</scope>
    <source>
        <strain evidence="6 7">DSM 28236</strain>
    </source>
</reference>
<protein>
    <submittedName>
        <fullName evidence="6">Tetratricopeptide (TPR) repeat protein</fullName>
    </submittedName>
</protein>
<feature type="transmembrane region" description="Helical" evidence="5">
    <location>
        <begin position="504"/>
        <end position="523"/>
    </location>
</feature>
<keyword evidence="5" id="KW-0812">Transmembrane</keyword>
<keyword evidence="5" id="KW-1133">Transmembrane helix</keyword>
<gene>
    <name evidence="6" type="ORF">JOD45_000162</name>
</gene>